<evidence type="ECO:0000256" key="1">
    <source>
        <dbReference type="ARBA" id="ARBA00004141"/>
    </source>
</evidence>
<evidence type="ECO:0000256" key="13">
    <source>
        <dbReference type="SAM" id="MobiDB-lite"/>
    </source>
</evidence>
<keyword evidence="5" id="KW-1133">Transmembrane helix</keyword>
<dbReference type="InterPro" id="IPR036291">
    <property type="entry name" value="NAD(P)-bd_dom_sf"/>
</dbReference>
<evidence type="ECO:0000256" key="3">
    <source>
        <dbReference type="ARBA" id="ARBA00022692"/>
    </source>
</evidence>
<evidence type="ECO:0000256" key="6">
    <source>
        <dbReference type="ARBA" id="ARBA00023002"/>
    </source>
</evidence>
<reference evidence="14" key="1">
    <citation type="submission" date="2022-07" db="EMBL/GenBank/DDBJ databases">
        <title>Fungi with potential for degradation of polypropylene.</title>
        <authorList>
            <person name="Gostincar C."/>
        </authorList>
    </citation>
    <scope>NUCLEOTIDE SEQUENCE</scope>
    <source>
        <strain evidence="14">EXF-13287</strain>
    </source>
</reference>
<dbReference type="PANTHER" id="PTHR24322:SF736">
    <property type="entry name" value="RETINOL DEHYDROGENASE 10"/>
    <property type="match status" value="1"/>
</dbReference>
<evidence type="ECO:0000256" key="5">
    <source>
        <dbReference type="ARBA" id="ARBA00022989"/>
    </source>
</evidence>
<evidence type="ECO:0000313" key="15">
    <source>
        <dbReference type="Proteomes" id="UP001174691"/>
    </source>
</evidence>
<sequence>MPFHNGLLPREGFTADVLFRLLGRTAFNPALLLPLLLLTRLTKRGEDLSILHPTAYRRLRLLFYLSLARWLSNLHSRRVVNNKVTDTYDWPNEIAVVTGGSGGIGGHMARLLAEHGLKVAVLDIQPLTYPAAPNLHFYPCDITSPQTLSSVATSIRDDLGGHPTILINNAGVARGKTVLDSSERDVRFTFDVNALAHFWTVREFLPAMVRADHGAVVTVASFAAWVAAPNMVDYAASKAAAQAFHEGLAAELAARYGAPRVRTVLVNQGFTATALFEGYRNDSRFLAPTLRPETVAEAVVRQVLSGESGQVVLPGLGNLLSGMAGWPLWLQHGLRLRYQSLMVGFRGRQVVGDLEGFYRKKEEEEHGKGKGPEESVVMVPEAK</sequence>
<dbReference type="AlphaFoldDB" id="A0AA38RSS1"/>
<dbReference type="PRINTS" id="PR00081">
    <property type="entry name" value="GDHRDH"/>
</dbReference>
<dbReference type="PROSITE" id="PS00061">
    <property type="entry name" value="ADH_SHORT"/>
    <property type="match status" value="1"/>
</dbReference>
<keyword evidence="8" id="KW-0472">Membrane</keyword>
<evidence type="ECO:0000256" key="12">
    <source>
        <dbReference type="RuleBase" id="RU000363"/>
    </source>
</evidence>
<dbReference type="SUPFAM" id="SSF51735">
    <property type="entry name" value="NAD(P)-binding Rossmann-fold domains"/>
    <property type="match status" value="1"/>
</dbReference>
<keyword evidence="7" id="KW-0443">Lipid metabolism</keyword>
<keyword evidence="3" id="KW-0812">Transmembrane</keyword>
<comment type="function">
    <text evidence="9">Catalyzes the reduction of all-trans-retinal to all-trans-retinol in the presence of NADPH.</text>
</comment>
<evidence type="ECO:0000256" key="2">
    <source>
        <dbReference type="ARBA" id="ARBA00006484"/>
    </source>
</evidence>
<keyword evidence="6" id="KW-0560">Oxidoreductase</keyword>
<gene>
    <name evidence="14" type="ORF">NKR19_g6121</name>
</gene>
<organism evidence="14 15">
    <name type="scientific">Coniochaeta hoffmannii</name>
    <dbReference type="NCBI Taxonomy" id="91930"/>
    <lineage>
        <taxon>Eukaryota</taxon>
        <taxon>Fungi</taxon>
        <taxon>Dikarya</taxon>
        <taxon>Ascomycota</taxon>
        <taxon>Pezizomycotina</taxon>
        <taxon>Sordariomycetes</taxon>
        <taxon>Sordariomycetidae</taxon>
        <taxon>Coniochaetales</taxon>
        <taxon>Coniochaetaceae</taxon>
        <taxon>Coniochaeta</taxon>
    </lineage>
</organism>
<evidence type="ECO:0000256" key="11">
    <source>
        <dbReference type="ARBA" id="ARBA00082544"/>
    </source>
</evidence>
<evidence type="ECO:0000256" key="10">
    <source>
        <dbReference type="ARBA" id="ARBA00068717"/>
    </source>
</evidence>
<protein>
    <recommendedName>
        <fullName evidence="10">Short-chain dehydrogenase/reductase 3</fullName>
    </recommendedName>
    <alternativeName>
        <fullName evidence="11">Retinal short-chain dehydrogenase/reductase 1</fullName>
    </alternativeName>
</protein>
<feature type="compositionally biased region" description="Basic and acidic residues" evidence="13">
    <location>
        <begin position="362"/>
        <end position="373"/>
    </location>
</feature>
<dbReference type="Proteomes" id="UP001174691">
    <property type="component" value="Unassembled WGS sequence"/>
</dbReference>
<name>A0AA38RSS1_9PEZI</name>
<dbReference type="Gene3D" id="3.40.50.720">
    <property type="entry name" value="NAD(P)-binding Rossmann-like Domain"/>
    <property type="match status" value="1"/>
</dbReference>
<dbReference type="InterPro" id="IPR002347">
    <property type="entry name" value="SDR_fam"/>
</dbReference>
<evidence type="ECO:0000256" key="9">
    <source>
        <dbReference type="ARBA" id="ARBA00059620"/>
    </source>
</evidence>
<keyword evidence="4" id="KW-0521">NADP</keyword>
<comment type="caution">
    <text evidence="14">The sequence shown here is derived from an EMBL/GenBank/DDBJ whole genome shotgun (WGS) entry which is preliminary data.</text>
</comment>
<dbReference type="FunFam" id="3.40.50.720:FF:000131">
    <property type="entry name" value="Short-chain dehydrogenase/reductase 3"/>
    <property type="match status" value="1"/>
</dbReference>
<comment type="subcellular location">
    <subcellularLocation>
        <location evidence="1">Membrane</location>
        <topology evidence="1">Multi-pass membrane protein</topology>
    </subcellularLocation>
</comment>
<accession>A0AA38RSS1</accession>
<keyword evidence="15" id="KW-1185">Reference proteome</keyword>
<feature type="region of interest" description="Disordered" evidence="13">
    <location>
        <begin position="362"/>
        <end position="383"/>
    </location>
</feature>
<proteinExistence type="inferred from homology"/>
<dbReference type="InterPro" id="IPR020904">
    <property type="entry name" value="Sc_DH/Rdtase_CS"/>
</dbReference>
<evidence type="ECO:0000256" key="8">
    <source>
        <dbReference type="ARBA" id="ARBA00023136"/>
    </source>
</evidence>
<dbReference type="PANTHER" id="PTHR24322">
    <property type="entry name" value="PKSB"/>
    <property type="match status" value="1"/>
</dbReference>
<dbReference type="GO" id="GO:0016020">
    <property type="term" value="C:membrane"/>
    <property type="evidence" value="ECO:0007669"/>
    <property type="project" value="UniProtKB-SubCell"/>
</dbReference>
<evidence type="ECO:0000256" key="7">
    <source>
        <dbReference type="ARBA" id="ARBA00023098"/>
    </source>
</evidence>
<comment type="similarity">
    <text evidence="2 12">Belongs to the short-chain dehydrogenases/reductases (SDR) family.</text>
</comment>
<evidence type="ECO:0000256" key="4">
    <source>
        <dbReference type="ARBA" id="ARBA00022857"/>
    </source>
</evidence>
<dbReference type="EMBL" id="JANBVN010000091">
    <property type="protein sequence ID" value="KAJ9145239.1"/>
    <property type="molecule type" value="Genomic_DNA"/>
</dbReference>
<dbReference type="PRINTS" id="PR00080">
    <property type="entry name" value="SDRFAMILY"/>
</dbReference>
<dbReference type="GO" id="GO:0052650">
    <property type="term" value="F:all-trans-retinol dehydrogenase (NADP+) activity"/>
    <property type="evidence" value="ECO:0007669"/>
    <property type="project" value="UniProtKB-ARBA"/>
</dbReference>
<dbReference type="Pfam" id="PF00106">
    <property type="entry name" value="adh_short"/>
    <property type="match status" value="1"/>
</dbReference>
<evidence type="ECO:0000313" key="14">
    <source>
        <dbReference type="EMBL" id="KAJ9145239.1"/>
    </source>
</evidence>